<feature type="chain" id="PRO_5036450713" description="protein-tyrosine-phosphatase" evidence="10">
    <location>
        <begin position="16"/>
        <end position="1044"/>
    </location>
</feature>
<keyword evidence="5" id="KW-0106">Calcium</keyword>
<dbReference type="Proteomes" id="UP000005408">
    <property type="component" value="Unassembled WGS sequence"/>
</dbReference>
<dbReference type="SMART" id="SM00194">
    <property type="entry name" value="PTPc"/>
    <property type="match status" value="2"/>
</dbReference>
<evidence type="ECO:0000313" key="14">
    <source>
        <dbReference type="Proteomes" id="UP000005408"/>
    </source>
</evidence>
<dbReference type="PANTHER" id="PTHR19134:SF562">
    <property type="entry name" value="PROTEIN-TYROSINE-PHOSPHATASE"/>
    <property type="match status" value="1"/>
</dbReference>
<proteinExistence type="inferred from homology"/>
<dbReference type="Gene3D" id="2.170.300.10">
    <property type="entry name" value="Tie2 ligand-binding domain superfamily"/>
    <property type="match status" value="1"/>
</dbReference>
<evidence type="ECO:0000256" key="2">
    <source>
        <dbReference type="ARBA" id="ARBA00013064"/>
    </source>
</evidence>
<dbReference type="SMART" id="SM00607">
    <property type="entry name" value="FTP"/>
    <property type="match status" value="1"/>
</dbReference>
<evidence type="ECO:0000256" key="8">
    <source>
        <dbReference type="ARBA" id="ARBA00051722"/>
    </source>
</evidence>
<dbReference type="Gene3D" id="2.60.120.260">
    <property type="entry name" value="Galactose-binding domain-like"/>
    <property type="match status" value="1"/>
</dbReference>
<dbReference type="PROSITE" id="PS50056">
    <property type="entry name" value="TYR_PHOSPHATASE_2"/>
    <property type="match status" value="2"/>
</dbReference>
<dbReference type="GO" id="GO:0004725">
    <property type="term" value="F:protein tyrosine phosphatase activity"/>
    <property type="evidence" value="ECO:0007669"/>
    <property type="project" value="UniProtKB-EC"/>
</dbReference>
<dbReference type="EnsemblMetazoa" id="G27981.1">
    <property type="protein sequence ID" value="G27981.1:cds"/>
    <property type="gene ID" value="G27981"/>
</dbReference>
<evidence type="ECO:0000256" key="6">
    <source>
        <dbReference type="ARBA" id="ARBA00022912"/>
    </source>
</evidence>
<dbReference type="FunFam" id="3.90.190.10:FF:000102">
    <property type="entry name" value="Receptor-type tyrosine-protein phosphatase"/>
    <property type="match status" value="2"/>
</dbReference>
<feature type="region of interest" description="Disordered" evidence="9">
    <location>
        <begin position="427"/>
        <end position="446"/>
    </location>
</feature>
<evidence type="ECO:0000256" key="5">
    <source>
        <dbReference type="ARBA" id="ARBA00022837"/>
    </source>
</evidence>
<dbReference type="CDD" id="cd00055">
    <property type="entry name" value="EGF_Lam"/>
    <property type="match status" value="2"/>
</dbReference>
<dbReference type="PROSITE" id="PS50055">
    <property type="entry name" value="TYR_PHOSPHATASE_PTP"/>
    <property type="match status" value="2"/>
</dbReference>
<feature type="domain" description="Tyrosine specific protein phosphatases" evidence="12">
    <location>
        <begin position="656"/>
        <end position="727"/>
    </location>
</feature>
<sequence>MFLLLCWAYLPFVFSSVNLALNRVTTMTSLSRSIVDASSSNAVDGNNDTNVLNGHCSLTDETGNYGTAWWRTRLSSASYIKSINIVSRNLYESRLAGLSVYVSTGALADNQFFVHPYVFYDRGPDQPSSNIVINLQEPVLGDYVTIFNNRTNRPLPPVYSNSAILELCEVEVNGCPLGWYGPSCQLGCPAKCLDGVCDPDNGRCCRGCQDGYTGDLCNQNCPLGFFGRGCQLRCGSCGMSMPCDPGSGECPNGCRPGYAPPYCNQTCSWGYFGVSCSEKCRPCPQNQTCNAMNGECPRRDTLGMGSAPPNDQVYTTVAAVLVPLILVIAVVIGCVMWRHRNSLGGAVVYKDRMAAYISEKTQNGTEYLRRKSRRSLTRMTKMIRRGQYTRNVSEEIAPPIKENTRGKENVYINTGIDKVPIITLEETGSQGESGPTPTEAPARPELPAKISTPYENTRIHEMAIKELMYVVTENSKDNNRQLKEQFKQLKYGQNARCDAAKKTENTSKNRFKSIYAYDHSRVRLKKDESGKSDYINANYIDSVDEPAYYIACQGPKANTLSDHWHMIWQENIAIVVALANVYENGKAKCHQYWPERDQNTHTGKFVIRQQNRKDYSFYCVRYLSVLNRKTKEERTVVQFHFREWPDHGAPEHMSLLTFQTHVRKEKGRMVGKILVHCSAGVGRTGTFLAVDALLDNGRKTGQVNVFDYVRKMRECRMNMVQTETQYIFVHEVLFEAFRYKSHAILYREFAKEFKKLYGGDQPTNENPLRMEYNDIESMKPSYPQSRYKAALKPINKTRNREEEAMPVDDYRVYLTTPVVGRNDYINAVFLSTYTEANALVVTCSPLSHNVGDIWRMVHDHNVDAIVLMGSSGIPKFSHWLPSSEETMEFDPFIVRRAISFAGHEEIVESTAKFHMQESQETEEVKIFEFLNWEIKNKFPTSPKIMVKMIEHVHDWRKTRNTDGPILVVSVDGVKWCGVFCAGYNAVEQLTLDDEVDMFNIVRLMRVRRPELVPSFEEYQYCYQVVQNYLHSGGPYENVDLSWEG</sequence>
<evidence type="ECO:0000256" key="9">
    <source>
        <dbReference type="SAM" id="MobiDB-lite"/>
    </source>
</evidence>
<dbReference type="Gene3D" id="3.90.190.10">
    <property type="entry name" value="Protein tyrosine phosphatase superfamily"/>
    <property type="match status" value="2"/>
</dbReference>
<keyword evidence="4" id="KW-0378">Hydrolase</keyword>
<keyword evidence="10" id="KW-0732">Signal</keyword>
<dbReference type="InterPro" id="IPR000242">
    <property type="entry name" value="PTP_cat"/>
</dbReference>
<dbReference type="EC" id="3.1.3.48" evidence="2"/>
<accession>A0A8W8LFD8</accession>
<evidence type="ECO:0000256" key="3">
    <source>
        <dbReference type="ARBA" id="ARBA00022723"/>
    </source>
</evidence>
<dbReference type="SUPFAM" id="SSF49785">
    <property type="entry name" value="Galactose-binding domain-like"/>
    <property type="match status" value="1"/>
</dbReference>
<evidence type="ECO:0000256" key="10">
    <source>
        <dbReference type="SAM" id="SignalP"/>
    </source>
</evidence>
<evidence type="ECO:0000313" key="13">
    <source>
        <dbReference type="EnsemblMetazoa" id="G27981.1:cds"/>
    </source>
</evidence>
<dbReference type="AlphaFoldDB" id="A0A8W8LFD8"/>
<reference evidence="13" key="1">
    <citation type="submission" date="2022-08" db="UniProtKB">
        <authorList>
            <consortium name="EnsemblMetazoa"/>
        </authorList>
    </citation>
    <scope>IDENTIFICATION</scope>
    <source>
        <strain evidence="13">05x7-T-G4-1.051#20</strain>
    </source>
</reference>
<dbReference type="CDD" id="cd00047">
    <property type="entry name" value="PTPc"/>
    <property type="match status" value="2"/>
</dbReference>
<dbReference type="InterPro" id="IPR029021">
    <property type="entry name" value="Prot-tyrosine_phosphatase-like"/>
</dbReference>
<evidence type="ECO:0000256" key="7">
    <source>
        <dbReference type="ARBA" id="ARBA00023157"/>
    </source>
</evidence>
<keyword evidence="14" id="KW-1185">Reference proteome</keyword>
<feature type="signal peptide" evidence="10">
    <location>
        <begin position="1"/>
        <end position="15"/>
    </location>
</feature>
<dbReference type="OrthoDB" id="6089781at2759"/>
<evidence type="ECO:0000259" key="12">
    <source>
        <dbReference type="PROSITE" id="PS50056"/>
    </source>
</evidence>
<protein>
    <recommendedName>
        <fullName evidence="2">protein-tyrosine-phosphatase</fullName>
        <ecNumber evidence="2">3.1.3.48</ecNumber>
    </recommendedName>
</protein>
<dbReference type="InterPro" id="IPR050348">
    <property type="entry name" value="Protein-Tyr_Phosphatase"/>
</dbReference>
<dbReference type="InterPro" id="IPR008979">
    <property type="entry name" value="Galactose-bd-like_sf"/>
</dbReference>
<feature type="compositionally biased region" description="Polar residues" evidence="9">
    <location>
        <begin position="427"/>
        <end position="436"/>
    </location>
</feature>
<dbReference type="PANTHER" id="PTHR19134">
    <property type="entry name" value="RECEPTOR-TYPE TYROSINE-PROTEIN PHOSPHATASE"/>
    <property type="match status" value="1"/>
</dbReference>
<feature type="domain" description="Tyrosine-protein phosphatase" evidence="11">
    <location>
        <begin position="768"/>
        <end position="1028"/>
    </location>
</feature>
<dbReference type="SUPFAM" id="SSF52799">
    <property type="entry name" value="(Phosphotyrosine protein) phosphatases II"/>
    <property type="match status" value="2"/>
</dbReference>
<dbReference type="GO" id="GO:0046872">
    <property type="term" value="F:metal ion binding"/>
    <property type="evidence" value="ECO:0007669"/>
    <property type="project" value="UniProtKB-KW"/>
</dbReference>
<dbReference type="InterPro" id="IPR016130">
    <property type="entry name" value="Tyr_Pase_AS"/>
</dbReference>
<feature type="domain" description="Tyrosine specific protein phosphatases" evidence="12">
    <location>
        <begin position="946"/>
        <end position="1019"/>
    </location>
</feature>
<dbReference type="Pfam" id="PF00102">
    <property type="entry name" value="Y_phosphatase"/>
    <property type="match status" value="2"/>
</dbReference>
<dbReference type="InterPro" id="IPR006585">
    <property type="entry name" value="FTP1"/>
</dbReference>
<keyword evidence="6" id="KW-0904">Protein phosphatase</keyword>
<dbReference type="InterPro" id="IPR000387">
    <property type="entry name" value="Tyr_Pase_dom"/>
</dbReference>
<evidence type="ECO:0000256" key="4">
    <source>
        <dbReference type="ARBA" id="ARBA00022801"/>
    </source>
</evidence>
<dbReference type="OMA" id="CTERKCE"/>
<dbReference type="PRINTS" id="PR00700">
    <property type="entry name" value="PRTYPHPHTASE"/>
</dbReference>
<evidence type="ECO:0000259" key="11">
    <source>
        <dbReference type="PROSITE" id="PS50055"/>
    </source>
</evidence>
<dbReference type="PROSITE" id="PS00383">
    <property type="entry name" value="TYR_PHOSPHATASE_1"/>
    <property type="match status" value="1"/>
</dbReference>
<comment type="catalytic activity">
    <reaction evidence="8">
        <text>O-phospho-L-tyrosyl-[protein] + H2O = L-tyrosyl-[protein] + phosphate</text>
        <dbReference type="Rhea" id="RHEA:10684"/>
        <dbReference type="Rhea" id="RHEA-COMP:10136"/>
        <dbReference type="Rhea" id="RHEA-COMP:20101"/>
        <dbReference type="ChEBI" id="CHEBI:15377"/>
        <dbReference type="ChEBI" id="CHEBI:43474"/>
        <dbReference type="ChEBI" id="CHEBI:46858"/>
        <dbReference type="ChEBI" id="CHEBI:61978"/>
        <dbReference type="EC" id="3.1.3.48"/>
    </reaction>
</comment>
<dbReference type="SMART" id="SM00404">
    <property type="entry name" value="PTPc_motif"/>
    <property type="match status" value="2"/>
</dbReference>
<comment type="similarity">
    <text evidence="1">Belongs to the protein-tyrosine phosphatase family.</text>
</comment>
<dbReference type="InterPro" id="IPR003595">
    <property type="entry name" value="Tyr_Pase_cat"/>
</dbReference>
<name>A0A8W8LFD8_MAGGI</name>
<dbReference type="InterPro" id="IPR002049">
    <property type="entry name" value="LE_dom"/>
</dbReference>
<keyword evidence="3" id="KW-0479">Metal-binding</keyword>
<evidence type="ECO:0000256" key="1">
    <source>
        <dbReference type="ARBA" id="ARBA00009580"/>
    </source>
</evidence>
<organism evidence="13 14">
    <name type="scientific">Magallana gigas</name>
    <name type="common">Pacific oyster</name>
    <name type="synonym">Crassostrea gigas</name>
    <dbReference type="NCBI Taxonomy" id="29159"/>
    <lineage>
        <taxon>Eukaryota</taxon>
        <taxon>Metazoa</taxon>
        <taxon>Spiralia</taxon>
        <taxon>Lophotrochozoa</taxon>
        <taxon>Mollusca</taxon>
        <taxon>Bivalvia</taxon>
        <taxon>Autobranchia</taxon>
        <taxon>Pteriomorphia</taxon>
        <taxon>Ostreida</taxon>
        <taxon>Ostreoidea</taxon>
        <taxon>Ostreidae</taxon>
        <taxon>Magallana</taxon>
    </lineage>
</organism>
<keyword evidence="7" id="KW-1015">Disulfide bond</keyword>
<feature type="domain" description="Tyrosine-protein phosphatase" evidence="11">
    <location>
        <begin position="482"/>
        <end position="736"/>
    </location>
</feature>